<dbReference type="Gene3D" id="3.40.50.2300">
    <property type="match status" value="1"/>
</dbReference>
<evidence type="ECO:0000313" key="2">
    <source>
        <dbReference type="EMBL" id="GIG22658.1"/>
    </source>
</evidence>
<dbReference type="InterPro" id="IPR036196">
    <property type="entry name" value="Ptyr_pPase_sf"/>
</dbReference>
<sequence length="204" mass="21314">MVPVTPDPLRVLVVCTGNVCRSPAVERVLATGLGAAYRGKRQRGALAPAIEVSSAGTAAMVGAPMTPETAQIVTALGHDAEGFQARQLTSSLVQRADLVLALTRDHRSAVVELHPGAVRRTFTLRELARLSGLVEPSELPGAGATTADRLSALIPLAAARRGLVPALPADDDVPDPYGRGESAYRKTFTLLVPAVETVVAAVRR</sequence>
<dbReference type="EMBL" id="BONK01000012">
    <property type="protein sequence ID" value="GIG22658.1"/>
    <property type="molecule type" value="Genomic_DNA"/>
</dbReference>
<dbReference type="PANTHER" id="PTHR11717:SF31">
    <property type="entry name" value="LOW MOLECULAR WEIGHT PROTEIN-TYROSINE-PHOSPHATASE ETP-RELATED"/>
    <property type="match status" value="1"/>
</dbReference>
<dbReference type="InterPro" id="IPR023485">
    <property type="entry name" value="Ptyr_pPase"/>
</dbReference>
<evidence type="ECO:0000313" key="3">
    <source>
        <dbReference type="Proteomes" id="UP000632740"/>
    </source>
</evidence>
<comment type="caution">
    <text evidence="2">The sequence shown here is derived from an EMBL/GenBank/DDBJ whole genome shotgun (WGS) entry which is preliminary data.</text>
</comment>
<dbReference type="Pfam" id="PF01451">
    <property type="entry name" value="LMWPc"/>
    <property type="match status" value="1"/>
</dbReference>
<accession>A0A919U136</accession>
<gene>
    <name evidence="2" type="ORF">Cch01nite_33820</name>
</gene>
<dbReference type="InterPro" id="IPR050438">
    <property type="entry name" value="LMW_PTPase"/>
</dbReference>
<dbReference type="SUPFAM" id="SSF52788">
    <property type="entry name" value="Phosphotyrosine protein phosphatases I"/>
    <property type="match status" value="1"/>
</dbReference>
<feature type="domain" description="Phosphotyrosine protein phosphatase I" evidence="1">
    <location>
        <begin position="9"/>
        <end position="201"/>
    </location>
</feature>
<dbReference type="PANTHER" id="PTHR11717">
    <property type="entry name" value="LOW MOLECULAR WEIGHT PROTEIN TYROSINE PHOSPHATASE"/>
    <property type="match status" value="1"/>
</dbReference>
<name>A0A919U136_9CELL</name>
<keyword evidence="3" id="KW-1185">Reference proteome</keyword>
<dbReference type="Proteomes" id="UP000632740">
    <property type="component" value="Unassembled WGS sequence"/>
</dbReference>
<evidence type="ECO:0000259" key="1">
    <source>
        <dbReference type="SMART" id="SM00226"/>
    </source>
</evidence>
<protein>
    <submittedName>
        <fullName evidence="2">Low molecular weight phosphatase family protein</fullName>
    </submittedName>
</protein>
<dbReference type="AlphaFoldDB" id="A0A919U136"/>
<reference evidence="2" key="1">
    <citation type="submission" date="2021-01" db="EMBL/GenBank/DDBJ databases">
        <title>Whole genome shotgun sequence of Cellulomonas chitinilytica NBRC 110799.</title>
        <authorList>
            <person name="Komaki H."/>
            <person name="Tamura T."/>
        </authorList>
    </citation>
    <scope>NUCLEOTIDE SEQUENCE</scope>
    <source>
        <strain evidence="2">NBRC 110799</strain>
    </source>
</reference>
<proteinExistence type="predicted"/>
<organism evidence="2 3">
    <name type="scientific">Cellulomonas chitinilytica</name>
    <dbReference type="NCBI Taxonomy" id="398759"/>
    <lineage>
        <taxon>Bacteria</taxon>
        <taxon>Bacillati</taxon>
        <taxon>Actinomycetota</taxon>
        <taxon>Actinomycetes</taxon>
        <taxon>Micrococcales</taxon>
        <taxon>Cellulomonadaceae</taxon>
        <taxon>Cellulomonas</taxon>
    </lineage>
</organism>
<dbReference type="GO" id="GO:0004725">
    <property type="term" value="F:protein tyrosine phosphatase activity"/>
    <property type="evidence" value="ECO:0007669"/>
    <property type="project" value="TreeGrafter"/>
</dbReference>
<dbReference type="SMART" id="SM00226">
    <property type="entry name" value="LMWPc"/>
    <property type="match status" value="1"/>
</dbReference>